<evidence type="ECO:0000313" key="3">
    <source>
        <dbReference type="EMBL" id="HIZ06427.1"/>
    </source>
</evidence>
<dbReference type="SUPFAM" id="SSF51735">
    <property type="entry name" value="NAD(P)-binding Rossmann-fold domains"/>
    <property type="match status" value="1"/>
</dbReference>
<dbReference type="Gene3D" id="3.40.50.720">
    <property type="entry name" value="NAD(P)-binding Rossmann-like Domain"/>
    <property type="match status" value="1"/>
</dbReference>
<sequence length="340" mass="36322">MNKIRILSQQDVLELMTVRDALLADEKAYCQKAAGTGSVWPMVFHEFEPGKADLDIKSGDLKESGVFGFKLVSWFGTNPQQGLPELFGTSMLFDIQNGKPIALINAGALTGMRTGAAAAVGAKYLARADASSLLMVGTGMLAAYAIAAILLVCPQIQSVNLANPHHPERGAEKLSQIKNQVDQLLAECGEKRSVKFESADNLAEAAQKARIIVTATPSRTPIIQREWVMPGTHISCLGADMAGKQELDSKILADASVFVDDIGQSISVGECEAAIKNNVLSKDQLSCEIGEVINGTHAGRRNNTEITVFDSSGVALQDLACCSRLLEKAFSLNKGVLVDF</sequence>
<keyword evidence="2" id="KW-0472">Membrane</keyword>
<reference evidence="3" key="2">
    <citation type="submission" date="2021-04" db="EMBL/GenBank/DDBJ databases">
        <authorList>
            <person name="Gilroy R."/>
        </authorList>
    </citation>
    <scope>NUCLEOTIDE SEQUENCE</scope>
    <source>
        <strain evidence="3">CHK192-9172</strain>
    </source>
</reference>
<dbReference type="GO" id="GO:0019752">
    <property type="term" value="P:carboxylic acid metabolic process"/>
    <property type="evidence" value="ECO:0007669"/>
    <property type="project" value="UniProtKB-ARBA"/>
</dbReference>
<accession>A0A9D2D0Q0</accession>
<keyword evidence="2" id="KW-1133">Transmembrane helix</keyword>
<dbReference type="GO" id="GO:0005737">
    <property type="term" value="C:cytoplasm"/>
    <property type="evidence" value="ECO:0007669"/>
    <property type="project" value="TreeGrafter"/>
</dbReference>
<evidence type="ECO:0000256" key="1">
    <source>
        <dbReference type="ARBA" id="ARBA00008903"/>
    </source>
</evidence>
<dbReference type="EMBL" id="DXCH01000018">
    <property type="protein sequence ID" value="HIZ06427.1"/>
    <property type="molecule type" value="Genomic_DNA"/>
</dbReference>
<evidence type="ECO:0000256" key="2">
    <source>
        <dbReference type="SAM" id="Phobius"/>
    </source>
</evidence>
<dbReference type="Pfam" id="PF02423">
    <property type="entry name" value="OCD_Mu_crystall"/>
    <property type="match status" value="1"/>
</dbReference>
<dbReference type="Gene3D" id="3.30.1780.10">
    <property type="entry name" value="ornithine cyclodeaminase, domain 1"/>
    <property type="match status" value="1"/>
</dbReference>
<comment type="caution">
    <text evidence="3">The sequence shown here is derived from an EMBL/GenBank/DDBJ whole genome shotgun (WGS) entry which is preliminary data.</text>
</comment>
<dbReference type="GO" id="GO:0016491">
    <property type="term" value="F:oxidoreductase activity"/>
    <property type="evidence" value="ECO:0007669"/>
    <property type="project" value="UniProtKB-ARBA"/>
</dbReference>
<proteinExistence type="inferred from homology"/>
<dbReference type="PANTHER" id="PTHR13812">
    <property type="entry name" value="KETIMINE REDUCTASE MU-CRYSTALLIN"/>
    <property type="match status" value="1"/>
</dbReference>
<dbReference type="PANTHER" id="PTHR13812:SF19">
    <property type="entry name" value="KETIMINE REDUCTASE MU-CRYSTALLIN"/>
    <property type="match status" value="1"/>
</dbReference>
<reference evidence="3" key="1">
    <citation type="journal article" date="2021" name="PeerJ">
        <title>Extensive microbial diversity within the chicken gut microbiome revealed by metagenomics and culture.</title>
        <authorList>
            <person name="Gilroy R."/>
            <person name="Ravi A."/>
            <person name="Getino M."/>
            <person name="Pursley I."/>
            <person name="Horton D.L."/>
            <person name="Alikhan N.F."/>
            <person name="Baker D."/>
            <person name="Gharbi K."/>
            <person name="Hall N."/>
            <person name="Watson M."/>
            <person name="Adriaenssens E.M."/>
            <person name="Foster-Nyarko E."/>
            <person name="Jarju S."/>
            <person name="Secka A."/>
            <person name="Antonio M."/>
            <person name="Oren A."/>
            <person name="Chaudhuri R.R."/>
            <person name="La Ragione R."/>
            <person name="Hildebrand F."/>
            <person name="Pallen M.J."/>
        </authorList>
    </citation>
    <scope>NUCLEOTIDE SEQUENCE</scope>
    <source>
        <strain evidence="3">CHK192-9172</strain>
    </source>
</reference>
<dbReference type="InterPro" id="IPR023401">
    <property type="entry name" value="ODC_N"/>
</dbReference>
<comment type="similarity">
    <text evidence="1">Belongs to the ornithine cyclodeaminase/mu-crystallin family.</text>
</comment>
<gene>
    <name evidence="3" type="ORF">IAA08_00655</name>
</gene>
<dbReference type="InterPro" id="IPR003462">
    <property type="entry name" value="ODC_Mu_crystall"/>
</dbReference>
<feature type="transmembrane region" description="Helical" evidence="2">
    <location>
        <begin position="133"/>
        <end position="152"/>
    </location>
</feature>
<protein>
    <submittedName>
        <fullName evidence="3">Ornithine cyclodeaminase family protein</fullName>
    </submittedName>
</protein>
<name>A0A9D2D0Q0_9FIRM</name>
<dbReference type="PIRSF" id="PIRSF001439">
    <property type="entry name" value="CryM"/>
    <property type="match status" value="1"/>
</dbReference>
<dbReference type="AlphaFoldDB" id="A0A9D2D0Q0"/>
<evidence type="ECO:0000313" key="4">
    <source>
        <dbReference type="Proteomes" id="UP000824024"/>
    </source>
</evidence>
<organism evidence="3 4">
    <name type="scientific">Candidatus Eubacterium avistercoris</name>
    <dbReference type="NCBI Taxonomy" id="2838567"/>
    <lineage>
        <taxon>Bacteria</taxon>
        <taxon>Bacillati</taxon>
        <taxon>Bacillota</taxon>
        <taxon>Clostridia</taxon>
        <taxon>Eubacteriales</taxon>
        <taxon>Eubacteriaceae</taxon>
        <taxon>Eubacterium</taxon>
    </lineage>
</organism>
<dbReference type="FunFam" id="3.40.50.720:FF:000311">
    <property type="entry name" value="Ornithine cyclodeaminase"/>
    <property type="match status" value="1"/>
</dbReference>
<dbReference type="Proteomes" id="UP000824024">
    <property type="component" value="Unassembled WGS sequence"/>
</dbReference>
<keyword evidence="2" id="KW-0812">Transmembrane</keyword>
<dbReference type="InterPro" id="IPR036291">
    <property type="entry name" value="NAD(P)-bd_dom_sf"/>
</dbReference>